<keyword evidence="5" id="KW-0234">DNA repair</keyword>
<dbReference type="PANTHER" id="PTHR12663">
    <property type="entry name" value="ANDROGEN INDUCED INHIBITOR OF PROLIFERATION AS3 / PDS5-RELATED"/>
    <property type="match status" value="1"/>
</dbReference>
<organism evidence="9 10">
    <name type="scientific">Trifolium medium</name>
    <dbReference type="NCBI Taxonomy" id="97028"/>
    <lineage>
        <taxon>Eukaryota</taxon>
        <taxon>Viridiplantae</taxon>
        <taxon>Streptophyta</taxon>
        <taxon>Embryophyta</taxon>
        <taxon>Tracheophyta</taxon>
        <taxon>Spermatophyta</taxon>
        <taxon>Magnoliopsida</taxon>
        <taxon>eudicotyledons</taxon>
        <taxon>Gunneridae</taxon>
        <taxon>Pentapetalae</taxon>
        <taxon>rosids</taxon>
        <taxon>fabids</taxon>
        <taxon>Fabales</taxon>
        <taxon>Fabaceae</taxon>
        <taxon>Papilionoideae</taxon>
        <taxon>50 kb inversion clade</taxon>
        <taxon>NPAAA clade</taxon>
        <taxon>Hologalegina</taxon>
        <taxon>IRL clade</taxon>
        <taxon>Trifolieae</taxon>
        <taxon>Trifolium</taxon>
    </lineage>
</organism>
<dbReference type="PANTHER" id="PTHR12663:SF3">
    <property type="entry name" value="SISTER CHROMATID COHESION PROTEIN PDS5 HOMOLOG C"/>
    <property type="match status" value="1"/>
</dbReference>
<evidence type="ECO:0000256" key="6">
    <source>
        <dbReference type="ARBA" id="ARBA00023242"/>
    </source>
</evidence>
<evidence type="ECO:0000256" key="3">
    <source>
        <dbReference type="ARBA" id="ARBA00022763"/>
    </source>
</evidence>
<accession>A0A392M0P9</accession>
<evidence type="ECO:0000256" key="1">
    <source>
        <dbReference type="ARBA" id="ARBA00004123"/>
    </source>
</evidence>
<evidence type="ECO:0000313" key="10">
    <source>
        <dbReference type="Proteomes" id="UP000265520"/>
    </source>
</evidence>
<dbReference type="SUPFAM" id="SSF48371">
    <property type="entry name" value="ARM repeat"/>
    <property type="match status" value="1"/>
</dbReference>
<evidence type="ECO:0000256" key="7">
    <source>
        <dbReference type="ARBA" id="ARBA00023306"/>
    </source>
</evidence>
<keyword evidence="6" id="KW-0539">Nucleus</keyword>
<feature type="region of interest" description="Disordered" evidence="8">
    <location>
        <begin position="215"/>
        <end position="308"/>
    </location>
</feature>
<feature type="compositionally biased region" description="Basic and acidic residues" evidence="8">
    <location>
        <begin position="296"/>
        <end position="308"/>
    </location>
</feature>
<evidence type="ECO:0000256" key="5">
    <source>
        <dbReference type="ARBA" id="ARBA00023204"/>
    </source>
</evidence>
<dbReference type="GO" id="GO:0035825">
    <property type="term" value="P:homologous recombination"/>
    <property type="evidence" value="ECO:0007669"/>
    <property type="project" value="UniProtKB-ARBA"/>
</dbReference>
<feature type="non-terminal residue" evidence="9">
    <location>
        <position position="308"/>
    </location>
</feature>
<dbReference type="AlphaFoldDB" id="A0A392M0P9"/>
<keyword evidence="10" id="KW-1185">Reference proteome</keyword>
<evidence type="ECO:0000313" key="9">
    <source>
        <dbReference type="EMBL" id="MCH80860.1"/>
    </source>
</evidence>
<comment type="caution">
    <text evidence="9">The sequence shown here is derived from an EMBL/GenBank/DDBJ whole genome shotgun (WGS) entry which is preliminary data.</text>
</comment>
<keyword evidence="3" id="KW-0227">DNA damage</keyword>
<feature type="compositionally biased region" description="Basic and acidic residues" evidence="8">
    <location>
        <begin position="215"/>
        <end position="234"/>
    </location>
</feature>
<evidence type="ECO:0000256" key="4">
    <source>
        <dbReference type="ARBA" id="ARBA00022776"/>
    </source>
</evidence>
<name>A0A392M0P9_9FABA</name>
<dbReference type="GO" id="GO:0000785">
    <property type="term" value="C:chromatin"/>
    <property type="evidence" value="ECO:0007669"/>
    <property type="project" value="TreeGrafter"/>
</dbReference>
<reference evidence="9 10" key="1">
    <citation type="journal article" date="2018" name="Front. Plant Sci.">
        <title>Red Clover (Trifolium pratense) and Zigzag Clover (T. medium) - A Picture of Genomic Similarities and Differences.</title>
        <authorList>
            <person name="Dluhosova J."/>
            <person name="Istvanek J."/>
            <person name="Nedelnik J."/>
            <person name="Repkova J."/>
        </authorList>
    </citation>
    <scope>NUCLEOTIDE SEQUENCE [LARGE SCALE GENOMIC DNA]</scope>
    <source>
        <strain evidence="10">cv. 10/8</strain>
        <tissue evidence="9">Leaf</tissue>
    </source>
</reference>
<dbReference type="GO" id="GO:0006281">
    <property type="term" value="P:DNA repair"/>
    <property type="evidence" value="ECO:0007669"/>
    <property type="project" value="UniProtKB-KW"/>
</dbReference>
<proteinExistence type="predicted"/>
<dbReference type="GO" id="GO:0051301">
    <property type="term" value="P:cell division"/>
    <property type="evidence" value="ECO:0007669"/>
    <property type="project" value="UniProtKB-KW"/>
</dbReference>
<comment type="subcellular location">
    <subcellularLocation>
        <location evidence="1">Nucleus</location>
    </subcellularLocation>
</comment>
<dbReference type="InterPro" id="IPR039776">
    <property type="entry name" value="Pds5"/>
</dbReference>
<evidence type="ECO:0000256" key="2">
    <source>
        <dbReference type="ARBA" id="ARBA00022618"/>
    </source>
</evidence>
<keyword evidence="2" id="KW-0132">Cell division</keyword>
<dbReference type="Pfam" id="PF20168">
    <property type="entry name" value="PDS5"/>
    <property type="match status" value="1"/>
</dbReference>
<protein>
    <submittedName>
        <fullName evidence="9">Sister chromatid cohesion PDS5-like protein</fullName>
    </submittedName>
</protein>
<keyword evidence="7" id="KW-0131">Cell cycle</keyword>
<dbReference type="GO" id="GO:0007064">
    <property type="term" value="P:mitotic sister chromatid cohesion"/>
    <property type="evidence" value="ECO:0007669"/>
    <property type="project" value="InterPro"/>
</dbReference>
<sequence length="308" mass="34617">MRKSLSPLQKALIAEKFVKHSDFNVHVALASCFSELTRTTAPDAPYDDEQMKVVFGLIVSSFKNLDDKPCQWHLKRIKILETVAKVKLCRLMLDLECYDLILDMFQYFLKTISEHHPKTVFLSMETIMILCLKEVEVIPRELLPTILNSLKKDNEFSPIARKLGETVLKRCATTLKPYLQQAEKISGTLDDYSEVLASVCRDASDDLTQNDVHDCKSAEEPVEESAHVDTEITKEATPPQEDNAAGDRSPKSVMSNDIAQAGEDDSLVDSTSLKKQDGTDSPVLPEGNEEPDDLDTEKVDSKEQKLER</sequence>
<dbReference type="Proteomes" id="UP000265520">
    <property type="component" value="Unassembled WGS sequence"/>
</dbReference>
<evidence type="ECO:0000256" key="8">
    <source>
        <dbReference type="SAM" id="MobiDB-lite"/>
    </source>
</evidence>
<dbReference type="EMBL" id="LXQA010001575">
    <property type="protein sequence ID" value="MCH80860.1"/>
    <property type="molecule type" value="Genomic_DNA"/>
</dbReference>
<dbReference type="InterPro" id="IPR016024">
    <property type="entry name" value="ARM-type_fold"/>
</dbReference>
<keyword evidence="4" id="KW-0498">Mitosis</keyword>
<dbReference type="GO" id="GO:0005634">
    <property type="term" value="C:nucleus"/>
    <property type="evidence" value="ECO:0007669"/>
    <property type="project" value="UniProtKB-SubCell"/>
</dbReference>
<gene>
    <name evidence="9" type="ORF">A2U01_0001635</name>
</gene>